<organism evidence="2 3">
    <name type="scientific">Hydrogenispora ethanolica</name>
    <dbReference type="NCBI Taxonomy" id="1082276"/>
    <lineage>
        <taxon>Bacteria</taxon>
        <taxon>Bacillati</taxon>
        <taxon>Bacillota</taxon>
        <taxon>Hydrogenispora</taxon>
    </lineage>
</organism>
<evidence type="ECO:0000313" key="3">
    <source>
        <dbReference type="Proteomes" id="UP000295008"/>
    </source>
</evidence>
<sequence>MVKRHYRLWLLFVIGILAFGAAMLLARWSRPRSQPPPAPDRPAPAEYSYYIIIEQETGRTITYVSVPVTVGDEYLTSENKMYVVTRVVGNKAYARLK</sequence>
<evidence type="ECO:0000313" key="2">
    <source>
        <dbReference type="EMBL" id="TCL76861.1"/>
    </source>
</evidence>
<feature type="transmembrane region" description="Helical" evidence="1">
    <location>
        <begin position="6"/>
        <end position="26"/>
    </location>
</feature>
<dbReference type="AlphaFoldDB" id="A0A4R1SBI7"/>
<proteinExistence type="predicted"/>
<keyword evidence="1" id="KW-0472">Membrane</keyword>
<evidence type="ECO:0000256" key="1">
    <source>
        <dbReference type="SAM" id="Phobius"/>
    </source>
</evidence>
<keyword evidence="1" id="KW-1133">Transmembrane helix</keyword>
<dbReference type="Proteomes" id="UP000295008">
    <property type="component" value="Unassembled WGS sequence"/>
</dbReference>
<dbReference type="EMBL" id="SLUN01000001">
    <property type="protein sequence ID" value="TCL76861.1"/>
    <property type="molecule type" value="Genomic_DNA"/>
</dbReference>
<protein>
    <submittedName>
        <fullName evidence="2">Uncharacterized protein</fullName>
    </submittedName>
</protein>
<keyword evidence="3" id="KW-1185">Reference proteome</keyword>
<reference evidence="2 3" key="1">
    <citation type="submission" date="2019-03" db="EMBL/GenBank/DDBJ databases">
        <title>Genomic Encyclopedia of Type Strains, Phase IV (KMG-IV): sequencing the most valuable type-strain genomes for metagenomic binning, comparative biology and taxonomic classification.</title>
        <authorList>
            <person name="Goeker M."/>
        </authorList>
    </citation>
    <scope>NUCLEOTIDE SEQUENCE [LARGE SCALE GENOMIC DNA]</scope>
    <source>
        <strain evidence="2 3">LX-B</strain>
    </source>
</reference>
<accession>A0A4R1SBI7</accession>
<gene>
    <name evidence="2" type="ORF">EDC14_1001144</name>
</gene>
<comment type="caution">
    <text evidence="2">The sequence shown here is derived from an EMBL/GenBank/DDBJ whole genome shotgun (WGS) entry which is preliminary data.</text>
</comment>
<name>A0A4R1SBI7_HYDET</name>
<keyword evidence="1" id="KW-0812">Transmembrane</keyword>